<dbReference type="SFLD" id="SFLDS00003">
    <property type="entry name" value="Haloacid_Dehalogenase"/>
    <property type="match status" value="1"/>
</dbReference>
<protein>
    <recommendedName>
        <fullName evidence="3">HAD hydrolase, family IA</fullName>
    </recommendedName>
</protein>
<dbReference type="AlphaFoldDB" id="V2UQ43"/>
<dbReference type="RefSeq" id="WP_004899230.1">
    <property type="nucleotide sequence ID" value="NZ_BBTI01000003.1"/>
</dbReference>
<dbReference type="InterPro" id="IPR023198">
    <property type="entry name" value="PGP-like_dom2"/>
</dbReference>
<evidence type="ECO:0000313" key="2">
    <source>
        <dbReference type="Proteomes" id="UP000018418"/>
    </source>
</evidence>
<dbReference type="GO" id="GO:0008967">
    <property type="term" value="F:phosphoglycolate phosphatase activity"/>
    <property type="evidence" value="ECO:0007669"/>
    <property type="project" value="TreeGrafter"/>
</dbReference>
<dbReference type="STRING" id="396323.VH98_00585"/>
<dbReference type="InterPro" id="IPR036412">
    <property type="entry name" value="HAD-like_sf"/>
</dbReference>
<dbReference type="PANTHER" id="PTHR43434">
    <property type="entry name" value="PHOSPHOGLYCOLATE PHOSPHATASE"/>
    <property type="match status" value="1"/>
</dbReference>
<proteinExistence type="predicted"/>
<dbReference type="FunFam" id="3.40.50.1000:FF:000022">
    <property type="entry name" value="Phosphoglycolate phosphatase"/>
    <property type="match status" value="1"/>
</dbReference>
<evidence type="ECO:0008006" key="3">
    <source>
        <dbReference type="Google" id="ProtNLM"/>
    </source>
</evidence>
<dbReference type="Pfam" id="PF13419">
    <property type="entry name" value="HAD_2"/>
    <property type="match status" value="1"/>
</dbReference>
<dbReference type="SFLD" id="SFLDG01135">
    <property type="entry name" value="C1.5.6:_HAD__Beta-PGM__Phospha"/>
    <property type="match status" value="1"/>
</dbReference>
<dbReference type="NCBIfam" id="TIGR01549">
    <property type="entry name" value="HAD-SF-IA-v1"/>
    <property type="match status" value="1"/>
</dbReference>
<keyword evidence="2" id="KW-1185">Reference proteome</keyword>
<gene>
    <name evidence="1" type="ORF">P255_00249</name>
</gene>
<dbReference type="InterPro" id="IPR006439">
    <property type="entry name" value="HAD-SF_hydro_IA"/>
</dbReference>
<accession>V2UQ43</accession>
<dbReference type="InterPro" id="IPR050155">
    <property type="entry name" value="HAD-like_hydrolase_sf"/>
</dbReference>
<evidence type="ECO:0000313" key="1">
    <source>
        <dbReference type="EMBL" id="ESK52107.1"/>
    </source>
</evidence>
<dbReference type="InterPro" id="IPR023214">
    <property type="entry name" value="HAD_sf"/>
</dbReference>
<sequence>MQKQLVIFDWDGTLFNSVGQIVASLQFAAQQHQQPLSDDAAKSIIGLGLPEVMQTLFPDVPELHSAILDSYAEHYVAHSQDDQWFDGVGDMLHDLKQRGFKLAVATGKSRRGLDRVLAKTQSQDLFDITRAASETQSKPHPQMLQEILSYTGVAPEQAIMVGDSSYDLQMAQNIEMPRVGVSYGVHSVDVLQQYKPLMIADDVTALHHYLVDFA</sequence>
<dbReference type="InterPro" id="IPR041492">
    <property type="entry name" value="HAD_2"/>
</dbReference>
<reference evidence="1 2" key="1">
    <citation type="submission" date="2013-10" db="EMBL/GenBank/DDBJ databases">
        <title>The Genome Sequence of Acinetobacter brisouii CIP 110357.</title>
        <authorList>
            <consortium name="The Broad Institute Genomics Platform"/>
            <consortium name="The Broad Institute Genome Sequencing Center for Infectious Disease"/>
            <person name="Cerqueira G."/>
            <person name="Feldgarden M."/>
            <person name="Courvalin P."/>
            <person name="Grillot-Courvalin C."/>
            <person name="Clermont D."/>
            <person name="Rocha E."/>
            <person name="Yoon E.-J."/>
            <person name="Nemec A."/>
            <person name="Young S.K."/>
            <person name="Zeng Q."/>
            <person name="Gargeya S."/>
            <person name="Fitzgerald M."/>
            <person name="Abouelleil A."/>
            <person name="Alvarado L."/>
            <person name="Berlin A.M."/>
            <person name="Chapman S.B."/>
            <person name="Gainer-Dewar J."/>
            <person name="Goldberg J."/>
            <person name="Gnerre S."/>
            <person name="Griggs A."/>
            <person name="Gujja S."/>
            <person name="Hansen M."/>
            <person name="Howarth C."/>
            <person name="Imamovic A."/>
            <person name="Ireland A."/>
            <person name="Larimer J."/>
            <person name="McCowan C."/>
            <person name="Murphy C."/>
            <person name="Pearson M."/>
            <person name="Poon T.W."/>
            <person name="Priest M."/>
            <person name="Roberts A."/>
            <person name="Saif S."/>
            <person name="Shea T."/>
            <person name="Sykes S."/>
            <person name="Wortman J."/>
            <person name="Nusbaum C."/>
            <person name="Birren B."/>
        </authorList>
    </citation>
    <scope>NUCLEOTIDE SEQUENCE [LARGE SCALE GENOMIC DNA]</scope>
    <source>
        <strain evidence="1 2">CIP 110357</strain>
    </source>
</reference>
<dbReference type="OrthoDB" id="9782449at2"/>
<dbReference type="HOGENOM" id="CLU_045011_19_2_6"/>
<dbReference type="PANTHER" id="PTHR43434:SF24">
    <property type="entry name" value="HYDROLASE-RELATED"/>
    <property type="match status" value="1"/>
</dbReference>
<dbReference type="Proteomes" id="UP000018418">
    <property type="component" value="Unassembled WGS sequence"/>
</dbReference>
<dbReference type="Gene3D" id="3.40.50.1000">
    <property type="entry name" value="HAD superfamily/HAD-like"/>
    <property type="match status" value="1"/>
</dbReference>
<comment type="caution">
    <text evidence="1">The sequence shown here is derived from an EMBL/GenBank/DDBJ whole genome shotgun (WGS) entry which is preliminary data.</text>
</comment>
<dbReference type="Gene3D" id="1.10.150.240">
    <property type="entry name" value="Putative phosphatase, domain 2"/>
    <property type="match status" value="1"/>
</dbReference>
<dbReference type="SUPFAM" id="SSF56784">
    <property type="entry name" value="HAD-like"/>
    <property type="match status" value="1"/>
</dbReference>
<name>V2UQ43_9GAMM</name>
<dbReference type="GO" id="GO:0005829">
    <property type="term" value="C:cytosol"/>
    <property type="evidence" value="ECO:0007669"/>
    <property type="project" value="TreeGrafter"/>
</dbReference>
<dbReference type="EMBL" id="AYEU01000003">
    <property type="protein sequence ID" value="ESK52107.1"/>
    <property type="molecule type" value="Genomic_DNA"/>
</dbReference>
<dbReference type="GO" id="GO:0006281">
    <property type="term" value="P:DNA repair"/>
    <property type="evidence" value="ECO:0007669"/>
    <property type="project" value="TreeGrafter"/>
</dbReference>
<dbReference type="SFLD" id="SFLDG01129">
    <property type="entry name" value="C1.5:_HAD__Beta-PGM__Phosphata"/>
    <property type="match status" value="1"/>
</dbReference>
<organism evidence="1 2">
    <name type="scientific">Acinetobacter brisouii CIP 110357</name>
    <dbReference type="NCBI Taxonomy" id="1341683"/>
    <lineage>
        <taxon>Bacteria</taxon>
        <taxon>Pseudomonadati</taxon>
        <taxon>Pseudomonadota</taxon>
        <taxon>Gammaproteobacteria</taxon>
        <taxon>Moraxellales</taxon>
        <taxon>Moraxellaceae</taxon>
        <taxon>Acinetobacter</taxon>
    </lineage>
</organism>
<dbReference type="PATRIC" id="fig|1341683.3.peg.244"/>